<name>A0A263HCX5_9PAST</name>
<dbReference type="AlphaFoldDB" id="A0A263HCX5"/>
<dbReference type="RefSeq" id="WP_094945977.1">
    <property type="nucleotide sequence ID" value="NZ_NLFK01000003.1"/>
</dbReference>
<dbReference type="FunCoup" id="A0A263HCX5">
    <property type="interactions" value="67"/>
</dbReference>
<dbReference type="EMBL" id="UFSB01000001">
    <property type="protein sequence ID" value="SUU35859.1"/>
    <property type="molecule type" value="Genomic_DNA"/>
</dbReference>
<evidence type="ECO:0000313" key="5">
    <source>
        <dbReference type="Proteomes" id="UP000254507"/>
    </source>
</evidence>
<proteinExistence type="predicted"/>
<dbReference type="EMBL" id="NLFK01000003">
    <property type="protein sequence ID" value="OZN25304.1"/>
    <property type="molecule type" value="Genomic_DNA"/>
</dbReference>
<keyword evidence="3" id="KW-0540">Nuclease</keyword>
<dbReference type="GO" id="GO:0006302">
    <property type="term" value="P:double-strand break repair"/>
    <property type="evidence" value="ECO:0007669"/>
    <property type="project" value="TreeGrafter"/>
</dbReference>
<dbReference type="OrthoDB" id="5836727at2"/>
<dbReference type="InterPro" id="IPR027417">
    <property type="entry name" value="P-loop_NTPase"/>
</dbReference>
<protein>
    <submittedName>
        <fullName evidence="3">ATP-dependent OLD family endonuclease</fullName>
    </submittedName>
    <submittedName>
        <fullName evidence="2">ATP-dependent endonuclease</fullName>
    </submittedName>
</protein>
<dbReference type="InterPro" id="IPR022602">
    <property type="entry name" value="DUF2813"/>
</dbReference>
<evidence type="ECO:0000313" key="2">
    <source>
        <dbReference type="EMBL" id="OZN25304.1"/>
    </source>
</evidence>
<dbReference type="Proteomes" id="UP000254507">
    <property type="component" value="Unassembled WGS sequence"/>
</dbReference>
<dbReference type="Pfam" id="PF20469">
    <property type="entry name" value="OLD-like_TOPRIM"/>
    <property type="match status" value="1"/>
</dbReference>
<dbReference type="Pfam" id="PF11398">
    <property type="entry name" value="DUF2813"/>
    <property type="match status" value="1"/>
</dbReference>
<dbReference type="GO" id="GO:0004519">
    <property type="term" value="F:endonuclease activity"/>
    <property type="evidence" value="ECO:0007669"/>
    <property type="project" value="UniProtKB-KW"/>
</dbReference>
<dbReference type="InterPro" id="IPR034139">
    <property type="entry name" value="TOPRIM_OLD"/>
</dbReference>
<reference evidence="3 5" key="2">
    <citation type="submission" date="2018-06" db="EMBL/GenBank/DDBJ databases">
        <authorList>
            <consortium name="Pathogen Informatics"/>
            <person name="Doyle S."/>
        </authorList>
    </citation>
    <scope>NUCLEOTIDE SEQUENCE [LARGE SCALE GENOMIC DNA]</scope>
    <source>
        <strain evidence="3 5">NCTC10851</strain>
    </source>
</reference>
<evidence type="ECO:0000259" key="1">
    <source>
        <dbReference type="Pfam" id="PF20469"/>
    </source>
</evidence>
<dbReference type="CDD" id="cd01026">
    <property type="entry name" value="TOPRIM_OLD"/>
    <property type="match status" value="1"/>
</dbReference>
<dbReference type="PANTHER" id="PTHR32182:SF19">
    <property type="entry name" value="HOMOLOGY WITH RECF PROTEIN"/>
    <property type="match status" value="1"/>
</dbReference>
<dbReference type="Gene3D" id="3.40.50.300">
    <property type="entry name" value="P-loop containing nucleotide triphosphate hydrolases"/>
    <property type="match status" value="1"/>
</dbReference>
<keyword evidence="3" id="KW-0255">Endonuclease</keyword>
<feature type="domain" description="OLD protein-like TOPRIM" evidence="1">
    <location>
        <begin position="348"/>
        <end position="412"/>
    </location>
</feature>
<dbReference type="InParanoid" id="A0A263HCX5"/>
<dbReference type="GO" id="GO:0000731">
    <property type="term" value="P:DNA synthesis involved in DNA repair"/>
    <property type="evidence" value="ECO:0007669"/>
    <property type="project" value="TreeGrafter"/>
</dbReference>
<reference evidence="2 4" key="1">
    <citation type="submission" date="2017-07" db="EMBL/GenBank/DDBJ databases">
        <title>Virulence factors identified in Actinobacillus seminis.</title>
        <authorList>
            <person name="Negrete-Abascal E."/>
            <person name="Vaca-Pacheco S."/>
            <person name="Montes-Garcia F."/>
            <person name="Leyto-Gil A.M."/>
            <person name="Fragoso-Garcia E."/>
            <person name="Carvente-Garcia R."/>
            <person name="Perez-Agueros S."/>
            <person name="Castelan-Sanchez H.G."/>
            <person name="Garcia-Molina A."/>
            <person name="Villamar T.E."/>
            <person name="Vazquez-Cruz C."/>
        </authorList>
    </citation>
    <scope>NUCLEOTIDE SEQUENCE [LARGE SCALE GENOMIC DNA]</scope>
    <source>
        <strain evidence="2 4">ATCC 15768</strain>
    </source>
</reference>
<dbReference type="Proteomes" id="UP000215738">
    <property type="component" value="Unassembled WGS sequence"/>
</dbReference>
<dbReference type="SUPFAM" id="SSF52540">
    <property type="entry name" value="P-loop containing nucleoside triphosphate hydrolases"/>
    <property type="match status" value="1"/>
</dbReference>
<accession>A0A263HCX5</accession>
<organism evidence="3 5">
    <name type="scientific">Actinobacillus seminis</name>
    <dbReference type="NCBI Taxonomy" id="722"/>
    <lineage>
        <taxon>Bacteria</taxon>
        <taxon>Pseudomonadati</taxon>
        <taxon>Pseudomonadota</taxon>
        <taxon>Gammaproteobacteria</taxon>
        <taxon>Pasteurellales</taxon>
        <taxon>Pasteurellaceae</taxon>
        <taxon>Actinobacillus</taxon>
    </lineage>
</organism>
<evidence type="ECO:0000313" key="4">
    <source>
        <dbReference type="Proteomes" id="UP000215738"/>
    </source>
</evidence>
<gene>
    <name evidence="2" type="ORF">CFY87_03955</name>
    <name evidence="3" type="ORF">NCTC10851_01017</name>
</gene>
<sequence>MYLRQLDIVGFRGINRLSLNLQPNMMLIGENAWGKSSLLAALSLIFNAERQLYQFTTVDFYQLRYEHEKSRGITILFTFCESDGKDQSVPYDHFCQDVFVAHRDGHDRIYLRVTGEKQGDQVVTEYSFLDAKGDKISLSNAEDIVKVLIYRHPVYRFRDARLSRQRCVISHSAILQAKAKESEVEKDIQAVTILLQYYFLNHQNGFEMAQDTSVLWERAKSLCLKLKQDKDRLLQRELFRQLCSLFLTHEEIRQNKFIRPIVLFEDPEARLHPRMVAIAWELASYLPIQRISTTNSVELISQVPLRSIYRLVRSVDRTKSFHLGHRDLGKEDLRRLTFHIHHNRSSALFSRMWLLVEGETEVWILNELAELLGIDLAMEGIRIVEFAQCGLRPLLKYVKAMGIEWYVLTDGDEAGRKYAEVVKFLLGEDDNVANRLTVLPKRDIEHFFYFSGFEQVFIRLSRWQVAGNHYPASKIIQRAIQRTSKPDLAIALSSEIAKQGVQSIPILFKRLFSKVLNLARS</sequence>
<keyword evidence="4" id="KW-1185">Reference proteome</keyword>
<evidence type="ECO:0000313" key="3">
    <source>
        <dbReference type="EMBL" id="SUU35859.1"/>
    </source>
</evidence>
<keyword evidence="3" id="KW-0378">Hydrolase</keyword>
<dbReference type="PANTHER" id="PTHR32182">
    <property type="entry name" value="DNA REPLICATION AND REPAIR PROTEIN RECF"/>
    <property type="match status" value="1"/>
</dbReference>